<dbReference type="Proteomes" id="UP001301769">
    <property type="component" value="Unassembled WGS sequence"/>
</dbReference>
<comment type="caution">
    <text evidence="2">The sequence shown here is derived from an EMBL/GenBank/DDBJ whole genome shotgun (WGS) entry which is preliminary data.</text>
</comment>
<dbReference type="CDD" id="cd00056">
    <property type="entry name" value="ENDO3c"/>
    <property type="match status" value="1"/>
</dbReference>
<proteinExistence type="predicted"/>
<dbReference type="InterPro" id="IPR003265">
    <property type="entry name" value="HhH-GPD_domain"/>
</dbReference>
<reference evidence="2" key="1">
    <citation type="journal article" date="2023" name="Mol. Phylogenet. Evol.">
        <title>Genome-scale phylogeny and comparative genomics of the fungal order Sordariales.</title>
        <authorList>
            <person name="Hensen N."/>
            <person name="Bonometti L."/>
            <person name="Westerberg I."/>
            <person name="Brannstrom I.O."/>
            <person name="Guillou S."/>
            <person name="Cros-Aarteil S."/>
            <person name="Calhoun S."/>
            <person name="Haridas S."/>
            <person name="Kuo A."/>
            <person name="Mondo S."/>
            <person name="Pangilinan J."/>
            <person name="Riley R."/>
            <person name="LaButti K."/>
            <person name="Andreopoulos B."/>
            <person name="Lipzen A."/>
            <person name="Chen C."/>
            <person name="Yan M."/>
            <person name="Daum C."/>
            <person name="Ng V."/>
            <person name="Clum A."/>
            <person name="Steindorff A."/>
            <person name="Ohm R.A."/>
            <person name="Martin F."/>
            <person name="Silar P."/>
            <person name="Natvig D.O."/>
            <person name="Lalanne C."/>
            <person name="Gautier V."/>
            <person name="Ament-Velasquez S.L."/>
            <person name="Kruys A."/>
            <person name="Hutchinson M.I."/>
            <person name="Powell A.J."/>
            <person name="Barry K."/>
            <person name="Miller A.N."/>
            <person name="Grigoriev I.V."/>
            <person name="Debuchy R."/>
            <person name="Gladieux P."/>
            <person name="Hiltunen Thoren M."/>
            <person name="Johannesson H."/>
        </authorList>
    </citation>
    <scope>NUCLEOTIDE SEQUENCE</scope>
    <source>
        <strain evidence="2">PSN293</strain>
    </source>
</reference>
<name>A0AAN6Y3N4_9PEZI</name>
<keyword evidence="3" id="KW-1185">Reference proteome</keyword>
<dbReference type="InterPro" id="IPR011257">
    <property type="entry name" value="DNA_glycosylase"/>
</dbReference>
<dbReference type="Gene3D" id="1.10.1670.10">
    <property type="entry name" value="Helix-hairpin-Helix base-excision DNA repair enzymes (C-terminal)"/>
    <property type="match status" value="1"/>
</dbReference>
<evidence type="ECO:0000313" key="3">
    <source>
        <dbReference type="Proteomes" id="UP001301769"/>
    </source>
</evidence>
<dbReference type="PANTHER" id="PTHR47203:SF1">
    <property type="entry name" value="HYPOTHETICAL BASE EXCISION DNA REPAIR PROTEIN (EUROFUNG)"/>
    <property type="match status" value="1"/>
</dbReference>
<dbReference type="GO" id="GO:0000702">
    <property type="term" value="F:oxidized base lesion DNA N-glycosylase activity"/>
    <property type="evidence" value="ECO:0007669"/>
    <property type="project" value="UniProtKB-ARBA"/>
</dbReference>
<accession>A0AAN6Y3N4</accession>
<dbReference type="EMBL" id="MU858229">
    <property type="protein sequence ID" value="KAK4208782.1"/>
    <property type="molecule type" value="Genomic_DNA"/>
</dbReference>
<organism evidence="2 3">
    <name type="scientific">Rhypophila decipiens</name>
    <dbReference type="NCBI Taxonomy" id="261697"/>
    <lineage>
        <taxon>Eukaryota</taxon>
        <taxon>Fungi</taxon>
        <taxon>Dikarya</taxon>
        <taxon>Ascomycota</taxon>
        <taxon>Pezizomycotina</taxon>
        <taxon>Sordariomycetes</taxon>
        <taxon>Sordariomycetidae</taxon>
        <taxon>Sordariales</taxon>
        <taxon>Naviculisporaceae</taxon>
        <taxon>Rhypophila</taxon>
    </lineage>
</organism>
<sequence length="451" mass="49241">MRTRRTAKLATGEATVDLNSAGSTKNLEISNPEASLAATTRQTRLSFRVSKAQVPVPPSDKLQRQEDVADTVALEPPTKRRRITQSNELASSDSLPVTQEAKVVKAESTPATDTSKPAVRKLLVIKGLVTKDGISQKVAAAIEVDTTQILDPDFKMQIKRGPSNPSGLTPGFSPYIYRKQPTPEACEEVYRILAQAHGEVKPPGVIPPASLEVAGCGEVPCLMDALVRTLISGNTMMPLANKAIQNVAKHYGVSELGTGAGSINWDKVRLGSHEELVGQVKVAGSGPTKAKNMKTILDMVYQENLEMMPKGAPRGPVVLALDHLRHMSKDDALARLVAYPGIGIKTAACVTLFCLQIPVWAVDTHVLRFCQWLGWVPHRADADNCFRHGDVKVPDHLKYGLHQLFIRHGQQCFKCRKATRAGTKEWREAPDCPLEHLLDRRKDGNEVAEEA</sequence>
<gene>
    <name evidence="2" type="ORF">QBC37DRAFT_65626</name>
</gene>
<dbReference type="PANTHER" id="PTHR47203">
    <property type="match status" value="1"/>
</dbReference>
<evidence type="ECO:0000259" key="1">
    <source>
        <dbReference type="SMART" id="SM00478"/>
    </source>
</evidence>
<dbReference type="AlphaFoldDB" id="A0AAN6Y3N4"/>
<evidence type="ECO:0000313" key="2">
    <source>
        <dbReference type="EMBL" id="KAK4208782.1"/>
    </source>
</evidence>
<reference evidence="2" key="2">
    <citation type="submission" date="2023-05" db="EMBL/GenBank/DDBJ databases">
        <authorList>
            <consortium name="Lawrence Berkeley National Laboratory"/>
            <person name="Steindorff A."/>
            <person name="Hensen N."/>
            <person name="Bonometti L."/>
            <person name="Westerberg I."/>
            <person name="Brannstrom I.O."/>
            <person name="Guillou S."/>
            <person name="Cros-Aarteil S."/>
            <person name="Calhoun S."/>
            <person name="Haridas S."/>
            <person name="Kuo A."/>
            <person name="Mondo S."/>
            <person name="Pangilinan J."/>
            <person name="Riley R."/>
            <person name="Labutti K."/>
            <person name="Andreopoulos B."/>
            <person name="Lipzen A."/>
            <person name="Chen C."/>
            <person name="Yanf M."/>
            <person name="Daum C."/>
            <person name="Ng V."/>
            <person name="Clum A."/>
            <person name="Ohm R."/>
            <person name="Martin F."/>
            <person name="Silar P."/>
            <person name="Natvig D."/>
            <person name="Lalanne C."/>
            <person name="Gautier V."/>
            <person name="Ament-Velasquez S.L."/>
            <person name="Kruys A."/>
            <person name="Hutchinson M.I."/>
            <person name="Powell A.J."/>
            <person name="Barry K."/>
            <person name="Miller A.N."/>
            <person name="Grigoriev I.V."/>
            <person name="Debuchy R."/>
            <person name="Gladieux P."/>
            <person name="Thoren M.H."/>
            <person name="Johannesson H."/>
        </authorList>
    </citation>
    <scope>NUCLEOTIDE SEQUENCE</scope>
    <source>
        <strain evidence="2">PSN293</strain>
    </source>
</reference>
<dbReference type="SMART" id="SM00478">
    <property type="entry name" value="ENDO3c"/>
    <property type="match status" value="1"/>
</dbReference>
<feature type="domain" description="HhH-GPD" evidence="1">
    <location>
        <begin position="231"/>
        <end position="411"/>
    </location>
</feature>
<dbReference type="Gene3D" id="1.10.340.30">
    <property type="entry name" value="Hypothetical protein, domain 2"/>
    <property type="match status" value="1"/>
</dbReference>
<dbReference type="SUPFAM" id="SSF48150">
    <property type="entry name" value="DNA-glycosylase"/>
    <property type="match status" value="1"/>
</dbReference>
<protein>
    <submittedName>
        <fullName evidence="2">DNA glycosylase</fullName>
    </submittedName>
</protein>
<dbReference type="InterPro" id="IPR023170">
    <property type="entry name" value="HhH_base_excis_C"/>
</dbReference>
<dbReference type="GO" id="GO:0006285">
    <property type="term" value="P:base-excision repair, AP site formation"/>
    <property type="evidence" value="ECO:0007669"/>
    <property type="project" value="UniProtKB-ARBA"/>
</dbReference>